<dbReference type="GO" id="GO:0046930">
    <property type="term" value="C:pore complex"/>
    <property type="evidence" value="ECO:0007669"/>
    <property type="project" value="UniProtKB-KW"/>
</dbReference>
<dbReference type="PANTHER" id="PTHR30329:SF21">
    <property type="entry name" value="LIPOPROTEIN YIAD-RELATED"/>
    <property type="match status" value="1"/>
</dbReference>
<comment type="subcellular location">
    <subcellularLocation>
        <location evidence="1">Cell outer membrane</location>
        <topology evidence="1">Multi-pass membrane protein</topology>
    </subcellularLocation>
</comment>
<keyword evidence="9" id="KW-0998">Cell outer membrane</keyword>
<dbReference type="GO" id="GO:0009279">
    <property type="term" value="C:cell outer membrane"/>
    <property type="evidence" value="ECO:0007669"/>
    <property type="project" value="UniProtKB-SubCell"/>
</dbReference>
<dbReference type="SUPFAM" id="SSF56925">
    <property type="entry name" value="OMPA-like"/>
    <property type="match status" value="1"/>
</dbReference>
<keyword evidence="13" id="KW-1185">Reference proteome</keyword>
<dbReference type="Pfam" id="PF00691">
    <property type="entry name" value="OmpA"/>
    <property type="match status" value="1"/>
</dbReference>
<feature type="domain" description="OmpA-like" evidence="11">
    <location>
        <begin position="202"/>
        <end position="317"/>
    </location>
</feature>
<dbReference type="InterPro" id="IPR006664">
    <property type="entry name" value="OMP_bac"/>
</dbReference>
<name>A0A7X8YFE3_9VIBR</name>
<accession>A0A7X8YFE3</accession>
<keyword evidence="7" id="KW-0626">Porin</keyword>
<dbReference type="InterPro" id="IPR036737">
    <property type="entry name" value="OmpA-like_sf"/>
</dbReference>
<protein>
    <submittedName>
        <fullName evidence="12">OmpA family protein</fullName>
    </submittedName>
</protein>
<keyword evidence="4" id="KW-1134">Transmembrane beta strand</keyword>
<dbReference type="SUPFAM" id="SSF103088">
    <property type="entry name" value="OmpA-like"/>
    <property type="match status" value="1"/>
</dbReference>
<dbReference type="Pfam" id="PF01389">
    <property type="entry name" value="OmpA_membrane"/>
    <property type="match status" value="1"/>
</dbReference>
<dbReference type="InterPro" id="IPR050330">
    <property type="entry name" value="Bact_OuterMem_StrucFunc"/>
</dbReference>
<organism evidence="12 13">
    <name type="scientific">Vibrio agarilyticus</name>
    <dbReference type="NCBI Taxonomy" id="2726741"/>
    <lineage>
        <taxon>Bacteria</taxon>
        <taxon>Pseudomonadati</taxon>
        <taxon>Pseudomonadota</taxon>
        <taxon>Gammaproteobacteria</taxon>
        <taxon>Vibrionales</taxon>
        <taxon>Vibrionaceae</taxon>
        <taxon>Vibrio</taxon>
    </lineage>
</organism>
<dbReference type="InterPro" id="IPR011250">
    <property type="entry name" value="OMP/PagP_B-barrel"/>
</dbReference>
<dbReference type="InterPro" id="IPR000498">
    <property type="entry name" value="OmpA-like_TM_dom"/>
</dbReference>
<comment type="similarity">
    <text evidence="2">Belongs to the outer membrane OOP (TC 1.B.6) superfamily. OmpA family.</text>
</comment>
<dbReference type="PRINTS" id="PR01021">
    <property type="entry name" value="OMPADOMAIN"/>
</dbReference>
<dbReference type="Gene3D" id="2.40.160.20">
    <property type="match status" value="1"/>
</dbReference>
<comment type="caution">
    <text evidence="12">The sequence shown here is derived from an EMBL/GenBank/DDBJ whole genome shotgun (WGS) entry which is preliminary data.</text>
</comment>
<proteinExistence type="inferred from homology"/>
<evidence type="ECO:0000256" key="6">
    <source>
        <dbReference type="ARBA" id="ARBA00023065"/>
    </source>
</evidence>
<dbReference type="Proteomes" id="UP000535589">
    <property type="component" value="Unassembled WGS sequence"/>
</dbReference>
<keyword evidence="3" id="KW-0813">Transport</keyword>
<evidence type="ECO:0000256" key="7">
    <source>
        <dbReference type="ARBA" id="ARBA00023114"/>
    </source>
</evidence>
<evidence type="ECO:0000256" key="2">
    <source>
        <dbReference type="ARBA" id="ARBA00005710"/>
    </source>
</evidence>
<evidence type="ECO:0000256" key="4">
    <source>
        <dbReference type="ARBA" id="ARBA00022452"/>
    </source>
</evidence>
<keyword evidence="6" id="KW-0406">Ion transport</keyword>
<dbReference type="AlphaFoldDB" id="A0A7X8YFE3"/>
<dbReference type="GO" id="GO:0015288">
    <property type="term" value="F:porin activity"/>
    <property type="evidence" value="ECO:0007669"/>
    <property type="project" value="UniProtKB-KW"/>
</dbReference>
<dbReference type="PROSITE" id="PS51123">
    <property type="entry name" value="OMPA_2"/>
    <property type="match status" value="1"/>
</dbReference>
<dbReference type="RefSeq" id="WP_168834913.1">
    <property type="nucleotide sequence ID" value="NZ_JABAIK010000002.1"/>
</dbReference>
<evidence type="ECO:0000256" key="10">
    <source>
        <dbReference type="PROSITE-ProRule" id="PRU00473"/>
    </source>
</evidence>
<evidence type="ECO:0000259" key="11">
    <source>
        <dbReference type="PROSITE" id="PS51123"/>
    </source>
</evidence>
<dbReference type="PANTHER" id="PTHR30329">
    <property type="entry name" value="STATOR ELEMENT OF FLAGELLAR MOTOR COMPLEX"/>
    <property type="match status" value="1"/>
</dbReference>
<gene>
    <name evidence="12" type="ORF">HGP28_02775</name>
</gene>
<keyword evidence="8 10" id="KW-0472">Membrane</keyword>
<keyword evidence="5" id="KW-0812">Transmembrane</keyword>
<evidence type="ECO:0000313" key="13">
    <source>
        <dbReference type="Proteomes" id="UP000535589"/>
    </source>
</evidence>
<evidence type="ECO:0000256" key="8">
    <source>
        <dbReference type="ARBA" id="ARBA00023136"/>
    </source>
</evidence>
<reference evidence="12 13" key="1">
    <citation type="submission" date="2020-04" db="EMBL/GenBank/DDBJ databases">
        <title>Vibrio sp. SM6, a novel species isolated from seawater.</title>
        <authorList>
            <person name="Wang X."/>
        </authorList>
    </citation>
    <scope>NUCLEOTIDE SEQUENCE [LARGE SCALE GENOMIC DNA]</scope>
    <source>
        <strain evidence="12 13">SM6</strain>
    </source>
</reference>
<evidence type="ECO:0000256" key="9">
    <source>
        <dbReference type="ARBA" id="ARBA00023237"/>
    </source>
</evidence>
<dbReference type="Gene3D" id="3.30.1330.60">
    <property type="entry name" value="OmpA-like domain"/>
    <property type="match status" value="1"/>
</dbReference>
<dbReference type="InterPro" id="IPR006665">
    <property type="entry name" value="OmpA-like"/>
</dbReference>
<evidence type="ECO:0000256" key="5">
    <source>
        <dbReference type="ARBA" id="ARBA00022692"/>
    </source>
</evidence>
<dbReference type="GO" id="GO:0006811">
    <property type="term" value="P:monoatomic ion transport"/>
    <property type="evidence" value="ECO:0007669"/>
    <property type="project" value="UniProtKB-KW"/>
</dbReference>
<evidence type="ECO:0000256" key="1">
    <source>
        <dbReference type="ARBA" id="ARBA00004571"/>
    </source>
</evidence>
<sequence length="318" mass="35245">MNKNILIASIISGFSFNGYASDSYYVGTGLGYGFLSDVCDISESCQDKGWSGNLHTGYEINPYLATELNLDYLSNFTITEKNINNVDNIMKTDLLALTIAPKFTLPLTPSISIYGKFGGAYITASGESDIVTTASIGYQYKINSSMSFGLEYQTFQEMTSKKIESMDVNIASLRFSYNLGKNETLQSNIADEDIIRPTIELNNAIHPSYITNVYFDFDQSTSSLSDSLNKVIDILKTYRNASVEIIGHSDSTGQEKYNLLLSEKRAKFIFDNLAKQGIPVDRMSISAQGEHSPSASNDTLSGQQKNRRVEIIISSFKY</sequence>
<evidence type="ECO:0000256" key="3">
    <source>
        <dbReference type="ARBA" id="ARBA00022448"/>
    </source>
</evidence>
<evidence type="ECO:0000313" key="12">
    <source>
        <dbReference type="EMBL" id="NLS11813.1"/>
    </source>
</evidence>
<dbReference type="EMBL" id="JABAIK010000002">
    <property type="protein sequence ID" value="NLS11813.1"/>
    <property type="molecule type" value="Genomic_DNA"/>
</dbReference>
<dbReference type="CDD" id="cd07185">
    <property type="entry name" value="OmpA_C-like"/>
    <property type="match status" value="1"/>
</dbReference>